<dbReference type="AlphaFoldDB" id="A0A6J2WLI8"/>
<dbReference type="PANTHER" id="PTHR11724:SF1">
    <property type="entry name" value="LEPTIN"/>
    <property type="match status" value="1"/>
</dbReference>
<evidence type="ECO:0000256" key="3">
    <source>
        <dbReference type="ARBA" id="ARBA00021421"/>
    </source>
</evidence>
<evidence type="ECO:0000313" key="7">
    <source>
        <dbReference type="Proteomes" id="UP000504632"/>
    </source>
</evidence>
<evidence type="ECO:0000256" key="1">
    <source>
        <dbReference type="ARBA" id="ARBA00004613"/>
    </source>
</evidence>
<dbReference type="InterPro" id="IPR000065">
    <property type="entry name" value="Leptin"/>
</dbReference>
<dbReference type="GeneID" id="115825448"/>
<dbReference type="PANTHER" id="PTHR11724">
    <property type="entry name" value="LEPTIN"/>
    <property type="match status" value="1"/>
</dbReference>
<feature type="signal peptide" evidence="6">
    <location>
        <begin position="1"/>
        <end position="21"/>
    </location>
</feature>
<dbReference type="Gene3D" id="1.20.1250.10">
    <property type="match status" value="1"/>
</dbReference>
<keyword evidence="7" id="KW-1185">Reference proteome</keyword>
<dbReference type="OrthoDB" id="9872512at2759"/>
<dbReference type="InterPro" id="IPR009079">
    <property type="entry name" value="4_helix_cytokine-like_core"/>
</dbReference>
<evidence type="ECO:0000313" key="8">
    <source>
        <dbReference type="RefSeq" id="XP_030645143.1"/>
    </source>
</evidence>
<evidence type="ECO:0000256" key="5">
    <source>
        <dbReference type="ARBA" id="ARBA00030981"/>
    </source>
</evidence>
<proteinExistence type="inferred from homology"/>
<dbReference type="SUPFAM" id="SSF47266">
    <property type="entry name" value="4-helical cytokines"/>
    <property type="match status" value="1"/>
</dbReference>
<accession>A0A6J2WLI8</accession>
<gene>
    <name evidence="8" type="primary">lepb</name>
</gene>
<evidence type="ECO:0000256" key="2">
    <source>
        <dbReference type="ARBA" id="ARBA00005834"/>
    </source>
</evidence>
<comment type="subcellular location">
    <subcellularLocation>
        <location evidence="1">Secreted</location>
    </subcellularLocation>
</comment>
<dbReference type="RefSeq" id="XP_030645143.1">
    <property type="nucleotide sequence ID" value="XM_030789283.1"/>
</dbReference>
<name>A0A6J2WLI8_CHACN</name>
<dbReference type="GO" id="GO:0005576">
    <property type="term" value="C:extracellular region"/>
    <property type="evidence" value="ECO:0007669"/>
    <property type="project" value="UniProtKB-SubCell"/>
</dbReference>
<dbReference type="InParanoid" id="A0A6J2WLI8"/>
<comment type="similarity">
    <text evidence="2">Belongs to the leptin family.</text>
</comment>
<reference evidence="8" key="1">
    <citation type="submission" date="2025-08" db="UniProtKB">
        <authorList>
            <consortium name="RefSeq"/>
        </authorList>
    </citation>
    <scope>IDENTIFICATION</scope>
</reference>
<dbReference type="Proteomes" id="UP000504632">
    <property type="component" value="Chromosome 1"/>
</dbReference>
<sequence length="158" mass="17747">MHSSQALLLVLVLGLVTLSASQPTITVNMIKTMARTTVARIKKIKDEHFQMSPEIDFGSNFDNPVEGLSSIIDHLSFLQARLKVPPTQHLRQVQGDVDTLLGHLQRLALSRGCPQPKPESYLHKVEAVFPITSNYICLLELQRYLEKVCLNLEKLKSC</sequence>
<keyword evidence="6" id="KW-0732">Signal</keyword>
<keyword evidence="4" id="KW-0964">Secreted</keyword>
<evidence type="ECO:0000256" key="6">
    <source>
        <dbReference type="SAM" id="SignalP"/>
    </source>
</evidence>
<dbReference type="GO" id="GO:0005179">
    <property type="term" value="F:hormone activity"/>
    <property type="evidence" value="ECO:0007669"/>
    <property type="project" value="InterPro"/>
</dbReference>
<evidence type="ECO:0000256" key="4">
    <source>
        <dbReference type="ARBA" id="ARBA00022525"/>
    </source>
</evidence>
<dbReference type="CTD" id="564348"/>
<protein>
    <recommendedName>
        <fullName evidence="3">Leptin</fullName>
    </recommendedName>
    <alternativeName>
        <fullName evidence="5">Obesity factor</fullName>
    </alternativeName>
</protein>
<dbReference type="Pfam" id="PF02024">
    <property type="entry name" value="Leptin"/>
    <property type="match status" value="1"/>
</dbReference>
<feature type="chain" id="PRO_5026707084" description="Leptin" evidence="6">
    <location>
        <begin position="22"/>
        <end position="158"/>
    </location>
</feature>
<organism evidence="7 8">
    <name type="scientific">Chanos chanos</name>
    <name type="common">Milkfish</name>
    <name type="synonym">Mugil chanos</name>
    <dbReference type="NCBI Taxonomy" id="29144"/>
    <lineage>
        <taxon>Eukaryota</taxon>
        <taxon>Metazoa</taxon>
        <taxon>Chordata</taxon>
        <taxon>Craniata</taxon>
        <taxon>Vertebrata</taxon>
        <taxon>Euteleostomi</taxon>
        <taxon>Actinopterygii</taxon>
        <taxon>Neopterygii</taxon>
        <taxon>Teleostei</taxon>
        <taxon>Ostariophysi</taxon>
        <taxon>Gonorynchiformes</taxon>
        <taxon>Chanidae</taxon>
        <taxon>Chanos</taxon>
    </lineage>
</organism>